<feature type="region of interest" description="Disordered" evidence="1">
    <location>
        <begin position="1332"/>
        <end position="1367"/>
    </location>
</feature>
<dbReference type="Proteomes" id="UP001602123">
    <property type="component" value="Unassembled WGS sequence"/>
</dbReference>
<dbReference type="InterPro" id="IPR016035">
    <property type="entry name" value="Acyl_Trfase/lysoPLipase"/>
</dbReference>
<dbReference type="CDD" id="cd00833">
    <property type="entry name" value="PKS"/>
    <property type="match status" value="1"/>
</dbReference>
<evidence type="ECO:0000313" key="3">
    <source>
        <dbReference type="EMBL" id="MFF4218392.1"/>
    </source>
</evidence>
<dbReference type="Pfam" id="PF02801">
    <property type="entry name" value="Ketoacyl-synt_C"/>
    <property type="match status" value="1"/>
</dbReference>
<organism evidence="3 4">
    <name type="scientific">Streptomyces nondiastaticus</name>
    <dbReference type="NCBI Taxonomy" id="3154512"/>
    <lineage>
        <taxon>Bacteria</taxon>
        <taxon>Bacillati</taxon>
        <taxon>Actinomycetota</taxon>
        <taxon>Actinomycetes</taxon>
        <taxon>Kitasatosporales</taxon>
        <taxon>Streptomycetaceae</taxon>
        <taxon>Streptomyces</taxon>
    </lineage>
</organism>
<feature type="compositionally biased region" description="Pro residues" evidence="1">
    <location>
        <begin position="1336"/>
        <end position="1361"/>
    </location>
</feature>
<dbReference type="InterPro" id="IPR013114">
    <property type="entry name" value="FabA_FabZ"/>
</dbReference>
<evidence type="ECO:0000259" key="2">
    <source>
        <dbReference type="PROSITE" id="PS52004"/>
    </source>
</evidence>
<feature type="region of interest" description="Disordered" evidence="1">
    <location>
        <begin position="1210"/>
        <end position="1290"/>
    </location>
</feature>
<feature type="domain" description="Ketosynthase family 3 (KS3)" evidence="2">
    <location>
        <begin position="3"/>
        <end position="440"/>
    </location>
</feature>
<dbReference type="PROSITE" id="PS52004">
    <property type="entry name" value="KS3_2"/>
    <property type="match status" value="1"/>
</dbReference>
<dbReference type="Pfam" id="PF16197">
    <property type="entry name" value="KAsynt_C_assoc"/>
    <property type="match status" value="1"/>
</dbReference>
<dbReference type="InterPro" id="IPR016039">
    <property type="entry name" value="Thiolase-like"/>
</dbReference>
<dbReference type="EMBL" id="JBIAUT010000006">
    <property type="protein sequence ID" value="MFF4218392.1"/>
    <property type="molecule type" value="Genomic_DNA"/>
</dbReference>
<sequence length="2170" mass="229254">MPFEPIAVVGRGCVLPDALDPQQFWQNVTMGRVSLGPAPPGRWDPSPGAGTAAPGASAVTPSAVSTTGGFVRGFADAFDPTGYALAPEEILRLDPLFHWVLHAGRQALAEAGHSLPGAAPRSTGLVLGNLTYPPAAAVRHAEHVWLSEQEPPLRGPLLASLPPRPHPLNRFSSGLPALLAARALGLDAGAHALDAACASSLYAVKLACDRLQDGTADLMLAGAVNRSDALLIHGGFRSMGVLSPTGRSRPFHQEADGLVPAEGAALIALMRLSDALARGREVLAVVRGIGIGNDGRGSGLIAPDQAGQERAMRLAYASAGVPPESVGLLECHATGTIVGDAVEARATARVFSAHHALPVGALKANVGHLLTASGAAALLKTIGALRAGFRPATPHDGTPTALAGAPLRLVTENEDWHGPRRAAVSAFGFGGTNAHVVLDAWDDHVPASPPFPLPTAGRTRPVHGVPVAVVALAARVGHHGATEDFVTALRTGQPDRAPRDTVELDLEGLRFPPSDLREALPPQLLVLAAAREAARGVHLLPDRTAVLVGAGVDPQIARHFARWRIGSHWQRAGLPLPGGSPAQLEDAFTAPGTAAGVVGAMANIAANRINSQLDLTGAGFTVSAEEDSGTVALALAARWLRADEADAVIVGSADLSHDPVHRAALEELGLVREPGDAAVVLILKRLEDAERAGERVLAVLDDNKEAGAPALVDRGGTEEARTEQAGNSVLPTPHGIEQAGSPVPPTPHATATTAPDLRVSTSTAPDLRVSTTTSHPQPEDGEGAGCVDNSALFGTPHAACGLLAVATAVTSLDQGIRPRPGLHCLPAPEARTAEVVIPLLEGPARRIRLRAAPRTAGRAAAARPPRRDGQVAFVYTNGAAAYPHMGRELSLVLPGLTEAVRHQCGTADIPWPPGDFGKSGVLDRIWTTTCLAAVHTMITRHLLGLQPDAAIGYSSGETSALVALGAWPDATALAEEARRGDLLTRDVTGEYRAIRRAWQAKGLTGTRWQNYLITGPLERVREAVAGEPAVHLMAVNAPGISVIGGEERACAAVVRRHFPRDAIRLDYDIAAHAPELASVREAWRRLHRRPTVPVPGVRFYRGDTAEPYLPTEESAADALTGQAMRTVDFPAVIERAYADGVRVFVEHGPRSLCTDWIGRILAGRDHLAVALDEPGGRSVRRLRRSVAQLQAAGLCEPELLLHLIGPADGDGPGIAPPPRRRITVPAHPPAVRLPAPDPLAAVMAPAPALPPAGRNTPVVQGSGNSRVPRDSPAGQPHAPGPPSRNPLVPPRTARTEAIARHRARVTALHQQYLTEQTALHLRYLQGRQLTAGTLPPTAPAPLSAPPAHRPPAVHPPKPPLQEPALPGPKFDRAQLEQLADGPVSALLGPLFAAQDGYRHQTRLPGPPLLLVDRVTGIDAQPASMGTGTIWTETDLTPDRWFLDSTGRIPGALLIEAGQADLLLISWLGVDLLNRGERVYRLLGCEATYHGTAPRLGQTLRYTIHVDGHAEHRGTRLFFFHSDCYADDALVATIRNGQAGFFTAAELAAAEGIRWTPGEALPADLPFELVSPPATATRFGTAAVRAFADGRPYDCFGPAWNATRAHVRTPRIDSGRLLMIDEVTAFDPAGGARGRGYLRAEARIHPDAWYFEGHFKNDPVLPGTLMIHGAQQAMAFHLAALGLTIDHDGAAFEAAPGTTATARCRSQATPESRHVVYEVHVGGLRAGPQPEIHAEVMVSVDGVHAFHGRNLVLRLVRDAPLNHWQHLGPHREQTTGADVEPRLLGGLAGHREPRPTATENGFAFGYPSLLACAWGTPSQAFGPPAAALDSSPTVIRLPGPPYHFMSRLVSLDATPAEPRPGSTVVAEYDVPQDVWYFEQNGTPVMPFAVLMEVALQPCGWLAVRTADPAIATGPRLVFRNLDGTATLHRLVRPGVRTLRTRVELVASAGHGDTTIVSFTVECTADGAPLMSVTSSFGFFPQAALARQVGIPPDAAERARWAAPGDDPTDLTGERAEGGARLPGPMLRMIDRVTGRRPAGGPAGLGSLRAEKPVDPGAWFFRSHFFMDPVQPGSLGVEAMAQLLQVHLLDSAPGNETARGTLVPLTGREFTWRYRGQIVPADGLVSVGIDVVEEGEDEEGRYARADGWLWVDDRRIYRVRGLGMRLGRGGSA</sequence>
<dbReference type="InterPro" id="IPR014030">
    <property type="entry name" value="Ketoacyl_synth_N"/>
</dbReference>
<dbReference type="Pfam" id="PF07977">
    <property type="entry name" value="FabA"/>
    <property type="match status" value="4"/>
</dbReference>
<evidence type="ECO:0000256" key="1">
    <source>
        <dbReference type="SAM" id="MobiDB-lite"/>
    </source>
</evidence>
<feature type="compositionally biased region" description="Low complexity" evidence="1">
    <location>
        <begin position="45"/>
        <end position="57"/>
    </location>
</feature>
<dbReference type="PANTHER" id="PTHR43074">
    <property type="entry name" value="OMEGA-3 POLYUNSATURATED FATTY ACID SYNTHASE PFAB-RELATED"/>
    <property type="match status" value="1"/>
</dbReference>
<dbReference type="Gene3D" id="3.10.129.10">
    <property type="entry name" value="Hotdog Thioesterase"/>
    <property type="match status" value="4"/>
</dbReference>
<dbReference type="RefSeq" id="WP_388628635.1">
    <property type="nucleotide sequence ID" value="NZ_JBIAUT010000006.1"/>
</dbReference>
<dbReference type="SUPFAM" id="SSF53901">
    <property type="entry name" value="Thiolase-like"/>
    <property type="match status" value="2"/>
</dbReference>
<accession>A0ABW6U2N9</accession>
<dbReference type="InterPro" id="IPR052568">
    <property type="entry name" value="PKS-FAS_Synthase"/>
</dbReference>
<dbReference type="Gene3D" id="3.40.47.10">
    <property type="match status" value="2"/>
</dbReference>
<feature type="region of interest" description="Disordered" evidence="1">
    <location>
        <begin position="708"/>
        <end position="784"/>
    </location>
</feature>
<feature type="region of interest" description="Disordered" evidence="1">
    <location>
        <begin position="35"/>
        <end position="57"/>
    </location>
</feature>
<dbReference type="SMART" id="SM00825">
    <property type="entry name" value="PKS_KS"/>
    <property type="match status" value="1"/>
</dbReference>
<feature type="compositionally biased region" description="Pro residues" evidence="1">
    <location>
        <begin position="1278"/>
        <end position="1289"/>
    </location>
</feature>
<dbReference type="Pfam" id="PF00698">
    <property type="entry name" value="Acyl_transf_1"/>
    <property type="match status" value="1"/>
</dbReference>
<dbReference type="Gene3D" id="3.30.70.250">
    <property type="entry name" value="Malonyl-CoA ACP transacylase, ACP-binding"/>
    <property type="match status" value="1"/>
</dbReference>
<feature type="region of interest" description="Disordered" evidence="1">
    <location>
        <begin position="1997"/>
        <end position="2021"/>
    </location>
</feature>
<keyword evidence="4" id="KW-1185">Reference proteome</keyword>
<dbReference type="SMART" id="SM00827">
    <property type="entry name" value="PKS_AT"/>
    <property type="match status" value="1"/>
</dbReference>
<proteinExistence type="predicted"/>
<comment type="caution">
    <text evidence="3">The sequence shown here is derived from an EMBL/GenBank/DDBJ whole genome shotgun (WGS) entry which is preliminary data.</text>
</comment>
<feature type="compositionally biased region" description="Polar residues" evidence="1">
    <location>
        <begin position="759"/>
        <end position="776"/>
    </location>
</feature>
<name>A0ABW6U2N9_9ACTN</name>
<dbReference type="Gene3D" id="3.40.366.10">
    <property type="entry name" value="Malonyl-Coenzyme A Acyl Carrier Protein, domain 2"/>
    <property type="match status" value="1"/>
</dbReference>
<protein>
    <submittedName>
        <fullName evidence="3">Beta-ketoacyl synthase N-terminal-like domain-containing protein</fullName>
    </submittedName>
</protein>
<dbReference type="InterPro" id="IPR032821">
    <property type="entry name" value="PKS_assoc"/>
</dbReference>
<dbReference type="InterPro" id="IPR020841">
    <property type="entry name" value="PKS_Beta-ketoAc_synthase_dom"/>
</dbReference>
<reference evidence="3 4" key="1">
    <citation type="submission" date="2024-10" db="EMBL/GenBank/DDBJ databases">
        <title>The Natural Products Discovery Center: Release of the First 8490 Sequenced Strains for Exploring Actinobacteria Biosynthetic Diversity.</title>
        <authorList>
            <person name="Kalkreuter E."/>
            <person name="Kautsar S.A."/>
            <person name="Yang D."/>
            <person name="Bader C.D."/>
            <person name="Teijaro C.N."/>
            <person name="Fluegel L."/>
            <person name="Davis C.M."/>
            <person name="Simpson J.R."/>
            <person name="Lauterbach L."/>
            <person name="Steele A.D."/>
            <person name="Gui C."/>
            <person name="Meng S."/>
            <person name="Li G."/>
            <person name="Viehrig K."/>
            <person name="Ye F."/>
            <person name="Su P."/>
            <person name="Kiefer A.F."/>
            <person name="Nichols A."/>
            <person name="Cepeda A.J."/>
            <person name="Yan W."/>
            <person name="Fan B."/>
            <person name="Jiang Y."/>
            <person name="Adhikari A."/>
            <person name="Zheng C.-J."/>
            <person name="Schuster L."/>
            <person name="Cowan T.M."/>
            <person name="Smanski M.J."/>
            <person name="Chevrette M.G."/>
            <person name="De Carvalho L.P.S."/>
            <person name="Shen B."/>
        </authorList>
    </citation>
    <scope>NUCLEOTIDE SEQUENCE [LARGE SCALE GENOMIC DNA]</scope>
    <source>
        <strain evidence="3 4">NPDC001650</strain>
    </source>
</reference>
<gene>
    <name evidence="3" type="ORF">ACFYZM_19200</name>
</gene>
<evidence type="ECO:0000313" key="4">
    <source>
        <dbReference type="Proteomes" id="UP001602123"/>
    </source>
</evidence>
<dbReference type="SUPFAM" id="SSF54637">
    <property type="entry name" value="Thioesterase/thiol ester dehydrase-isomerase"/>
    <property type="match status" value="4"/>
</dbReference>
<dbReference type="InterPro" id="IPR014031">
    <property type="entry name" value="Ketoacyl_synth_C"/>
</dbReference>
<dbReference type="InterPro" id="IPR029069">
    <property type="entry name" value="HotDog_dom_sf"/>
</dbReference>
<dbReference type="PANTHER" id="PTHR43074:SF1">
    <property type="entry name" value="BETA-KETOACYL SYNTHASE FAMILY PROTEIN-RELATED"/>
    <property type="match status" value="1"/>
</dbReference>
<dbReference type="InterPro" id="IPR014043">
    <property type="entry name" value="Acyl_transferase_dom"/>
</dbReference>
<dbReference type="SUPFAM" id="SSF52151">
    <property type="entry name" value="FabD/lysophospholipase-like"/>
    <property type="match status" value="1"/>
</dbReference>
<dbReference type="InterPro" id="IPR001227">
    <property type="entry name" value="Ac_transferase_dom_sf"/>
</dbReference>
<dbReference type="Pfam" id="PF00109">
    <property type="entry name" value="ketoacyl-synt"/>
    <property type="match status" value="2"/>
</dbReference>